<name>A0A1C3VRT2_9HYPH</name>
<proteinExistence type="predicted"/>
<sequence length="111" mass="13124">MAWRFHSRARVSSRNPQAFAVCDDCGRWYNHVDLRWQMQWSGNRLQNLRLLVCESCWDEPQQQLRTRILSADPLPIRNPRPEYFFIDDNTFLITNDGIDIVTNDGLNLVTN</sequence>
<protein>
    <submittedName>
        <fullName evidence="1">Uncharacterized protein</fullName>
    </submittedName>
</protein>
<evidence type="ECO:0000313" key="2">
    <source>
        <dbReference type="Proteomes" id="UP000199205"/>
    </source>
</evidence>
<evidence type="ECO:0000313" key="1">
    <source>
        <dbReference type="EMBL" id="SCB30285.1"/>
    </source>
</evidence>
<dbReference type="EMBL" id="FMAF01000006">
    <property type="protein sequence ID" value="SCB30285.1"/>
    <property type="molecule type" value="Genomic_DNA"/>
</dbReference>
<organism evidence="1 2">
    <name type="scientific">Rhizobium lusitanum</name>
    <dbReference type="NCBI Taxonomy" id="293958"/>
    <lineage>
        <taxon>Bacteria</taxon>
        <taxon>Pseudomonadati</taxon>
        <taxon>Pseudomonadota</taxon>
        <taxon>Alphaproteobacteria</taxon>
        <taxon>Hyphomicrobiales</taxon>
        <taxon>Rhizobiaceae</taxon>
        <taxon>Rhizobium/Agrobacterium group</taxon>
        <taxon>Rhizobium</taxon>
    </lineage>
</organism>
<accession>A0A1C3VRT2</accession>
<dbReference type="AlphaFoldDB" id="A0A1C3VRT2"/>
<gene>
    <name evidence="1" type="ORF">GA0061101_10686</name>
</gene>
<reference evidence="1 2" key="1">
    <citation type="submission" date="2016-08" db="EMBL/GenBank/DDBJ databases">
        <authorList>
            <person name="Seilhamer J.J."/>
        </authorList>
    </citation>
    <scope>NUCLEOTIDE SEQUENCE [LARGE SCALE GENOMIC DNA]</scope>
    <source>
        <strain evidence="1 2">P1-7</strain>
    </source>
</reference>
<dbReference type="Proteomes" id="UP000199205">
    <property type="component" value="Unassembled WGS sequence"/>
</dbReference>